<proteinExistence type="inferred from homology"/>
<dbReference type="InterPro" id="IPR008758">
    <property type="entry name" value="Peptidase_S28"/>
</dbReference>
<feature type="compositionally biased region" description="Basic residues" evidence="6">
    <location>
        <begin position="600"/>
        <end position="618"/>
    </location>
</feature>
<evidence type="ECO:0000313" key="7">
    <source>
        <dbReference type="EMBL" id="QDS70251.1"/>
    </source>
</evidence>
<evidence type="ECO:0000256" key="1">
    <source>
        <dbReference type="ARBA" id="ARBA00011079"/>
    </source>
</evidence>
<dbReference type="EMBL" id="CP042188">
    <property type="protein sequence ID" value="QDS70251.1"/>
    <property type="molecule type" value="Genomic_DNA"/>
</dbReference>
<comment type="similarity">
    <text evidence="1">Belongs to the peptidase S28 family.</text>
</comment>
<dbReference type="GO" id="GO:0006508">
    <property type="term" value="P:proteolysis"/>
    <property type="evidence" value="ECO:0007669"/>
    <property type="project" value="UniProtKB-KW"/>
</dbReference>
<keyword evidence="8" id="KW-1185">Reference proteome</keyword>
<evidence type="ECO:0000256" key="6">
    <source>
        <dbReference type="SAM" id="MobiDB-lite"/>
    </source>
</evidence>
<dbReference type="InterPro" id="IPR029058">
    <property type="entry name" value="AB_hydrolase_fold"/>
</dbReference>
<evidence type="ECO:0000256" key="2">
    <source>
        <dbReference type="ARBA" id="ARBA00022670"/>
    </source>
</evidence>
<dbReference type="GO" id="GO:0070008">
    <property type="term" value="F:serine-type exopeptidase activity"/>
    <property type="evidence" value="ECO:0007669"/>
    <property type="project" value="InterPro"/>
</dbReference>
<reference evidence="7 8" key="1">
    <citation type="submission" date="2019-07" db="EMBL/GenBank/DDBJ databases">
        <title>Finished genome of Venturia effusa.</title>
        <authorList>
            <person name="Young C.A."/>
            <person name="Cox M.P."/>
            <person name="Ganley A.R.D."/>
            <person name="David W.J."/>
        </authorList>
    </citation>
    <scope>NUCLEOTIDE SEQUENCE [LARGE SCALE GENOMIC DNA]</scope>
    <source>
        <strain evidence="8">albino</strain>
    </source>
</reference>
<evidence type="ECO:0000256" key="5">
    <source>
        <dbReference type="ARBA" id="ARBA00023180"/>
    </source>
</evidence>
<keyword evidence="4" id="KW-0378">Hydrolase</keyword>
<name>A0A517L3N9_9PEZI</name>
<evidence type="ECO:0000313" key="8">
    <source>
        <dbReference type="Proteomes" id="UP000316270"/>
    </source>
</evidence>
<dbReference type="GO" id="GO:0008239">
    <property type="term" value="F:dipeptidyl-peptidase activity"/>
    <property type="evidence" value="ECO:0007669"/>
    <property type="project" value="TreeGrafter"/>
</dbReference>
<dbReference type="Proteomes" id="UP000316270">
    <property type="component" value="Chromosome 4"/>
</dbReference>
<organism evidence="7 8">
    <name type="scientific">Venturia effusa</name>
    <dbReference type="NCBI Taxonomy" id="50376"/>
    <lineage>
        <taxon>Eukaryota</taxon>
        <taxon>Fungi</taxon>
        <taxon>Dikarya</taxon>
        <taxon>Ascomycota</taxon>
        <taxon>Pezizomycotina</taxon>
        <taxon>Dothideomycetes</taxon>
        <taxon>Pleosporomycetidae</taxon>
        <taxon>Venturiales</taxon>
        <taxon>Venturiaceae</taxon>
        <taxon>Venturia</taxon>
    </lineage>
</organism>
<dbReference type="AlphaFoldDB" id="A0A517L3N9"/>
<keyword evidence="3" id="KW-0732">Signal</keyword>
<dbReference type="PANTHER" id="PTHR11010">
    <property type="entry name" value="PROTEASE S28 PRO-X CARBOXYPEPTIDASE-RELATED"/>
    <property type="match status" value="1"/>
</dbReference>
<feature type="compositionally biased region" description="Basic and acidic residues" evidence="6">
    <location>
        <begin position="578"/>
        <end position="592"/>
    </location>
</feature>
<dbReference type="PANTHER" id="PTHR11010:SF109">
    <property type="entry name" value="PEPTIDASE, FAMILY S28, PUTATIVE (AFU_ORTHOLOGUE AFUA_4G03790)-RELATED"/>
    <property type="match status" value="1"/>
</dbReference>
<gene>
    <name evidence="7" type="ORF">FKW77_007376</name>
</gene>
<keyword evidence="2" id="KW-0645">Protease</keyword>
<sequence length="618" mass="69642">MASLDLPRDGTATDVMEEDWWSERNERIRDQAPNTTVEVIETEYVELPIDHFGDGQGTFKNRFWVAESGYKLGGPVFVYDWGEANASQYGVHLQRLRNNASFLKQLVDKFGGIGIVWEHRFYGNSSPHNVSLDTPATDFEFLTTEQALADLPTFAWGFKRKNFPNVDLTPAGTPWIFIGGSYPGMRAAFMRKYYPGTIFAAWASSAPVQAAVDMSFYFEPVWQGMRAQGWTNCTNDIQAAVLEMDKIMAEPARSWALKEAFLGRMAGNNSNAGFADALSTIFYLWQSDGPDGGPQGLRSFCDWISTDPDTNKTAPESGWAAIKGPDFTVNRWASWPSFAATVNDNLFTKCEGNRKINATTIPNCNLEERFPTPSSISWTWQYCTQWGFFQSANLGPHQLISKYNTLQHQADICHRQFPDGLKSGLLPQWPDVDTTNEVFGGWKIRPSNTLWTAGEWDPWRTLTPLSVEKFSPRYQLSREIPDCGRPFKVEKELFADILPNAQHTYEFRTSFNGSKVTRDLFAAALEKWLKCWRPPRPGNSTSPVDGGGAWGLGHFDPRTGKTGKLPDPANEQGWVEANGEKKKNFIDTEKRPSAPLPPVKPRRPRSVRTRKMRTVPLP</sequence>
<evidence type="ECO:0000256" key="4">
    <source>
        <dbReference type="ARBA" id="ARBA00022801"/>
    </source>
</evidence>
<accession>A0A517L3N9</accession>
<dbReference type="FunFam" id="3.40.50.1820:FF:000636">
    <property type="entry name" value="Serine peptidase, family S28, putative"/>
    <property type="match status" value="1"/>
</dbReference>
<dbReference type="Gene3D" id="3.40.50.1820">
    <property type="entry name" value="alpha/beta hydrolase"/>
    <property type="match status" value="2"/>
</dbReference>
<keyword evidence="5" id="KW-0325">Glycoprotein</keyword>
<dbReference type="SUPFAM" id="SSF53474">
    <property type="entry name" value="alpha/beta-Hydrolases"/>
    <property type="match status" value="1"/>
</dbReference>
<dbReference type="Pfam" id="PF05577">
    <property type="entry name" value="Peptidase_S28"/>
    <property type="match status" value="1"/>
</dbReference>
<protein>
    <submittedName>
        <fullName evidence="7">Uncharacterized protein</fullName>
    </submittedName>
</protein>
<feature type="region of interest" description="Disordered" evidence="6">
    <location>
        <begin position="536"/>
        <end position="618"/>
    </location>
</feature>
<evidence type="ECO:0000256" key="3">
    <source>
        <dbReference type="ARBA" id="ARBA00022729"/>
    </source>
</evidence>
<dbReference type="OrthoDB" id="1735038at2759"/>